<gene>
    <name evidence="2" type="ORF">CB5_LOCUS3878</name>
</gene>
<name>A0A6V7NQB8_ANACO</name>
<sequence>MWGVAPCPYAQAHGVAGALAFPMCTVSQLLSLRWPSRAESICGEDSAVDSVLNIRLYGPNTDFVIDRKRELKTRYNLKLIYWLICAFVSLEILGRLTAMAVPYNIKKEKSGVGSNSFMGDDDRELKHEAGSRILQESSLSSTAFLEADFYKPGGCLLLLIRVLVFSAIFDYSRLQKATSASHLFYE</sequence>
<evidence type="ECO:0000256" key="1">
    <source>
        <dbReference type="SAM" id="Phobius"/>
    </source>
</evidence>
<reference evidence="2" key="1">
    <citation type="submission" date="2020-07" db="EMBL/GenBank/DDBJ databases">
        <authorList>
            <person name="Lin J."/>
        </authorList>
    </citation>
    <scope>NUCLEOTIDE SEQUENCE</scope>
</reference>
<dbReference type="AlphaFoldDB" id="A0A6V7NQB8"/>
<organism evidence="2">
    <name type="scientific">Ananas comosus var. bracteatus</name>
    <name type="common">red pineapple</name>
    <dbReference type="NCBI Taxonomy" id="296719"/>
    <lineage>
        <taxon>Eukaryota</taxon>
        <taxon>Viridiplantae</taxon>
        <taxon>Streptophyta</taxon>
        <taxon>Embryophyta</taxon>
        <taxon>Tracheophyta</taxon>
        <taxon>Spermatophyta</taxon>
        <taxon>Magnoliopsida</taxon>
        <taxon>Liliopsida</taxon>
        <taxon>Poales</taxon>
        <taxon>Bromeliaceae</taxon>
        <taxon>Bromelioideae</taxon>
        <taxon>Ananas</taxon>
    </lineage>
</organism>
<keyword evidence="1" id="KW-0812">Transmembrane</keyword>
<dbReference type="EMBL" id="LR862141">
    <property type="protein sequence ID" value="CAD1820667.1"/>
    <property type="molecule type" value="Genomic_DNA"/>
</dbReference>
<keyword evidence="1" id="KW-1133">Transmembrane helix</keyword>
<accession>A0A6V7NQB8</accession>
<proteinExistence type="predicted"/>
<feature type="transmembrane region" description="Helical" evidence="1">
    <location>
        <begin position="79"/>
        <end position="101"/>
    </location>
</feature>
<protein>
    <submittedName>
        <fullName evidence="2">Uncharacterized protein</fullName>
    </submittedName>
</protein>
<feature type="transmembrane region" description="Helical" evidence="1">
    <location>
        <begin position="149"/>
        <end position="169"/>
    </location>
</feature>
<evidence type="ECO:0000313" key="2">
    <source>
        <dbReference type="EMBL" id="CAD1820667.1"/>
    </source>
</evidence>
<keyword evidence="1" id="KW-0472">Membrane</keyword>